<keyword evidence="2" id="KW-1185">Reference proteome</keyword>
<accession>A0ABS2R4S9</accession>
<reference evidence="1 2" key="1">
    <citation type="submission" date="2021-01" db="EMBL/GenBank/DDBJ databases">
        <title>Genomic Encyclopedia of Type Strains, Phase IV (KMG-IV): sequencing the most valuable type-strain genomes for metagenomic binning, comparative biology and taxonomic classification.</title>
        <authorList>
            <person name="Goeker M."/>
        </authorList>
    </citation>
    <scope>NUCLEOTIDE SEQUENCE [LARGE SCALE GENOMIC DNA]</scope>
    <source>
        <strain evidence="1 2">DSM 105453</strain>
    </source>
</reference>
<dbReference type="EMBL" id="JAFBFH010000003">
    <property type="protein sequence ID" value="MBM7713626.1"/>
    <property type="molecule type" value="Genomic_DNA"/>
</dbReference>
<sequence>MLVERIGHLGAVFSHSDLLYSLKILKWEFYGTLHACRDKWIPLYHTQTFSVVKIGRLLRE</sequence>
<name>A0ABS2R4S9_9BACI</name>
<protein>
    <submittedName>
        <fullName evidence="1">Uncharacterized protein</fullName>
    </submittedName>
</protein>
<comment type="caution">
    <text evidence="1">The sequence shown here is derived from an EMBL/GenBank/DDBJ whole genome shotgun (WGS) entry which is preliminary data.</text>
</comment>
<proteinExistence type="predicted"/>
<dbReference type="Proteomes" id="UP000823485">
    <property type="component" value="Unassembled WGS sequence"/>
</dbReference>
<organism evidence="1 2">
    <name type="scientific">Siminovitchia thermophila</name>
    <dbReference type="NCBI Taxonomy" id="1245522"/>
    <lineage>
        <taxon>Bacteria</taxon>
        <taxon>Bacillati</taxon>
        <taxon>Bacillota</taxon>
        <taxon>Bacilli</taxon>
        <taxon>Bacillales</taxon>
        <taxon>Bacillaceae</taxon>
        <taxon>Siminovitchia</taxon>
    </lineage>
</organism>
<evidence type="ECO:0000313" key="1">
    <source>
        <dbReference type="EMBL" id="MBM7713626.1"/>
    </source>
</evidence>
<gene>
    <name evidence="1" type="ORF">JOC94_000595</name>
</gene>
<evidence type="ECO:0000313" key="2">
    <source>
        <dbReference type="Proteomes" id="UP000823485"/>
    </source>
</evidence>